<dbReference type="InterPro" id="IPR036271">
    <property type="entry name" value="Tet_transcr_reg_TetR-rel_C_sf"/>
</dbReference>
<keyword evidence="1" id="KW-0805">Transcription regulation</keyword>
<proteinExistence type="predicted"/>
<evidence type="ECO:0000256" key="3">
    <source>
        <dbReference type="ARBA" id="ARBA00023163"/>
    </source>
</evidence>
<dbReference type="Pfam" id="PF00440">
    <property type="entry name" value="TetR_N"/>
    <property type="match status" value="1"/>
</dbReference>
<dbReference type="InterPro" id="IPR001647">
    <property type="entry name" value="HTH_TetR"/>
</dbReference>
<keyword evidence="2 4" id="KW-0238">DNA-binding</keyword>
<gene>
    <name evidence="6" type="ORF">FNM00_11490</name>
</gene>
<sequence>MSTPRQRAREQTMRDIVRIGREHLAAAGPTALSLRAIARDLGVVSSAVYRYVASRDELLTLLIVDAYDELGDAVEAGIAASGEDPRERFMAAARAVRSWAIAEPSRYALVFGTPVPGYEAPGERTTGPGTRVIVALLRLFDDAARTGRFAAAALTIDPDLGADLSRIREEYGSPLEDAQLVAATIAWTGIFGAVSFEIFGQYGTDTFAAPSALFEAQMEALAAGTGLS</sequence>
<keyword evidence="7" id="KW-1185">Reference proteome</keyword>
<evidence type="ECO:0000313" key="7">
    <source>
        <dbReference type="Proteomes" id="UP000316988"/>
    </source>
</evidence>
<evidence type="ECO:0000313" key="6">
    <source>
        <dbReference type="EMBL" id="TSD62571.1"/>
    </source>
</evidence>
<dbReference type="InterPro" id="IPR025996">
    <property type="entry name" value="MT1864/Rv1816-like_C"/>
</dbReference>
<dbReference type="PROSITE" id="PS50977">
    <property type="entry name" value="HTH_TETR_2"/>
    <property type="match status" value="1"/>
</dbReference>
<dbReference type="InterPro" id="IPR050109">
    <property type="entry name" value="HTH-type_TetR-like_transc_reg"/>
</dbReference>
<evidence type="ECO:0000256" key="4">
    <source>
        <dbReference type="PROSITE-ProRule" id="PRU00335"/>
    </source>
</evidence>
<evidence type="ECO:0000256" key="2">
    <source>
        <dbReference type="ARBA" id="ARBA00023125"/>
    </source>
</evidence>
<reference evidence="6 7" key="1">
    <citation type="submission" date="2019-07" db="EMBL/GenBank/DDBJ databases">
        <authorList>
            <person name="Zhao L.H."/>
        </authorList>
    </citation>
    <scope>NUCLEOTIDE SEQUENCE [LARGE SCALE GENOMIC DNA]</scope>
    <source>
        <strain evidence="6 7">Co35</strain>
    </source>
</reference>
<feature type="domain" description="HTH tetR-type" evidence="5">
    <location>
        <begin position="10"/>
        <end position="70"/>
    </location>
</feature>
<dbReference type="AlphaFoldDB" id="A0A554S881"/>
<accession>A0A554S881</accession>
<evidence type="ECO:0000256" key="1">
    <source>
        <dbReference type="ARBA" id="ARBA00023015"/>
    </source>
</evidence>
<dbReference type="SUPFAM" id="SSF46689">
    <property type="entry name" value="Homeodomain-like"/>
    <property type="match status" value="1"/>
</dbReference>
<dbReference type="InterPro" id="IPR009057">
    <property type="entry name" value="Homeodomain-like_sf"/>
</dbReference>
<dbReference type="RefSeq" id="WP_143913683.1">
    <property type="nucleotide sequence ID" value="NZ_VLNT01000008.1"/>
</dbReference>
<protein>
    <submittedName>
        <fullName evidence="6">TetR/AcrR family transcriptional regulator</fullName>
    </submittedName>
</protein>
<dbReference type="Gene3D" id="1.10.357.10">
    <property type="entry name" value="Tetracycline Repressor, domain 2"/>
    <property type="match status" value="1"/>
</dbReference>
<dbReference type="Proteomes" id="UP000316988">
    <property type="component" value="Unassembled WGS sequence"/>
</dbReference>
<dbReference type="PANTHER" id="PTHR30055:SF243">
    <property type="entry name" value="HTH-TYPE TRANSCRIPTIONAL REGULATOR RV1816"/>
    <property type="match status" value="1"/>
</dbReference>
<name>A0A554S881_9ACTN</name>
<dbReference type="GO" id="GO:0003700">
    <property type="term" value="F:DNA-binding transcription factor activity"/>
    <property type="evidence" value="ECO:0007669"/>
    <property type="project" value="TreeGrafter"/>
</dbReference>
<feature type="DNA-binding region" description="H-T-H motif" evidence="4">
    <location>
        <begin position="33"/>
        <end position="52"/>
    </location>
</feature>
<dbReference type="GO" id="GO:0000976">
    <property type="term" value="F:transcription cis-regulatory region binding"/>
    <property type="evidence" value="ECO:0007669"/>
    <property type="project" value="TreeGrafter"/>
</dbReference>
<dbReference type="EMBL" id="VLNT01000008">
    <property type="protein sequence ID" value="TSD62571.1"/>
    <property type="molecule type" value="Genomic_DNA"/>
</dbReference>
<evidence type="ECO:0000259" key="5">
    <source>
        <dbReference type="PROSITE" id="PS50977"/>
    </source>
</evidence>
<organism evidence="6 7">
    <name type="scientific">Aeromicrobium piscarium</name>
    <dbReference type="NCBI Taxonomy" id="2590901"/>
    <lineage>
        <taxon>Bacteria</taxon>
        <taxon>Bacillati</taxon>
        <taxon>Actinomycetota</taxon>
        <taxon>Actinomycetes</taxon>
        <taxon>Propionibacteriales</taxon>
        <taxon>Nocardioidaceae</taxon>
        <taxon>Aeromicrobium</taxon>
    </lineage>
</organism>
<comment type="caution">
    <text evidence="6">The sequence shown here is derived from an EMBL/GenBank/DDBJ whole genome shotgun (WGS) entry which is preliminary data.</text>
</comment>
<dbReference type="Pfam" id="PF13305">
    <property type="entry name" value="TetR_C_33"/>
    <property type="match status" value="1"/>
</dbReference>
<keyword evidence="3" id="KW-0804">Transcription</keyword>
<dbReference type="PANTHER" id="PTHR30055">
    <property type="entry name" value="HTH-TYPE TRANSCRIPTIONAL REGULATOR RUTR"/>
    <property type="match status" value="1"/>
</dbReference>
<dbReference type="OrthoDB" id="3210322at2"/>
<dbReference type="SUPFAM" id="SSF48498">
    <property type="entry name" value="Tetracyclin repressor-like, C-terminal domain"/>
    <property type="match status" value="1"/>
</dbReference>